<accession>A0A8S5PKM0</accession>
<reference evidence="1" key="1">
    <citation type="journal article" date="2021" name="Proc. Natl. Acad. Sci. U.S.A.">
        <title>A Catalog of Tens of Thousands of Viruses from Human Metagenomes Reveals Hidden Associations with Chronic Diseases.</title>
        <authorList>
            <person name="Tisza M.J."/>
            <person name="Buck C.B."/>
        </authorList>
    </citation>
    <scope>NUCLEOTIDE SEQUENCE</scope>
    <source>
        <strain evidence="1">CtL0q1</strain>
    </source>
</reference>
<protein>
    <submittedName>
        <fullName evidence="1">Uncharacterized protein</fullName>
    </submittedName>
</protein>
<organism evidence="1">
    <name type="scientific">Siphoviridae sp. ctL0q1</name>
    <dbReference type="NCBI Taxonomy" id="2825449"/>
    <lineage>
        <taxon>Viruses</taxon>
        <taxon>Duplodnaviria</taxon>
        <taxon>Heunggongvirae</taxon>
        <taxon>Uroviricota</taxon>
        <taxon>Caudoviricetes</taxon>
    </lineage>
</organism>
<evidence type="ECO:0000313" key="1">
    <source>
        <dbReference type="EMBL" id="DAE06969.1"/>
    </source>
</evidence>
<name>A0A8S5PKM0_9CAUD</name>
<proteinExistence type="predicted"/>
<dbReference type="EMBL" id="BK015443">
    <property type="protein sequence ID" value="DAE06969.1"/>
    <property type="molecule type" value="Genomic_DNA"/>
</dbReference>
<sequence length="59" mass="6570">MGDSYRKLDIAKLASRKHGTISTSDALRSVSPMGWNPEVYTGEKKVLISKQGISYVQNR</sequence>